<keyword evidence="3" id="KW-1185">Reference proteome</keyword>
<proteinExistence type="predicted"/>
<dbReference type="VEuPathDB" id="FungiDB:BO82DRAFT_283372"/>
<dbReference type="AlphaFoldDB" id="A0A319CBZ7"/>
<gene>
    <name evidence="2" type="ORF">BO82DRAFT_283372</name>
</gene>
<dbReference type="OrthoDB" id="4267316at2759"/>
<evidence type="ECO:0008006" key="4">
    <source>
        <dbReference type="Google" id="ProtNLM"/>
    </source>
</evidence>
<name>A0A319CBZ7_9EURO</name>
<evidence type="ECO:0000256" key="1">
    <source>
        <dbReference type="SAM" id="MobiDB-lite"/>
    </source>
</evidence>
<evidence type="ECO:0000313" key="2">
    <source>
        <dbReference type="EMBL" id="PYH81840.1"/>
    </source>
</evidence>
<dbReference type="GeneID" id="37134154"/>
<reference evidence="2 3" key="1">
    <citation type="submission" date="2016-12" db="EMBL/GenBank/DDBJ databases">
        <title>The genomes of Aspergillus section Nigri reveals drivers in fungal speciation.</title>
        <authorList>
            <consortium name="DOE Joint Genome Institute"/>
            <person name="Vesth T.C."/>
            <person name="Nybo J."/>
            <person name="Theobald S."/>
            <person name="Brandl J."/>
            <person name="Frisvad J.C."/>
            <person name="Nielsen K.F."/>
            <person name="Lyhne E.K."/>
            <person name="Kogle M.E."/>
            <person name="Kuo A."/>
            <person name="Riley R."/>
            <person name="Clum A."/>
            <person name="Nolan M."/>
            <person name="Lipzen A."/>
            <person name="Salamov A."/>
            <person name="Henrissat B."/>
            <person name="Wiebenga A."/>
            <person name="De Vries R.P."/>
            <person name="Grigoriev I.V."/>
            <person name="Mortensen U.H."/>
            <person name="Andersen M.R."/>
            <person name="Baker S.E."/>
        </authorList>
    </citation>
    <scope>NUCLEOTIDE SEQUENCE [LARGE SCALE GENOMIC DNA]</scope>
    <source>
        <strain evidence="2 3">CBS 121591</strain>
    </source>
</reference>
<dbReference type="InterPro" id="IPR011009">
    <property type="entry name" value="Kinase-like_dom_sf"/>
</dbReference>
<feature type="region of interest" description="Disordered" evidence="1">
    <location>
        <begin position="1"/>
        <end position="21"/>
    </location>
</feature>
<dbReference type="EMBL" id="KZ821699">
    <property type="protein sequence ID" value="PYH81840.1"/>
    <property type="molecule type" value="Genomic_DNA"/>
</dbReference>
<accession>A0A319CBZ7</accession>
<protein>
    <recommendedName>
        <fullName evidence="4">Protein kinase domain-containing protein</fullName>
    </recommendedName>
</protein>
<organism evidence="2 3">
    <name type="scientific">Aspergillus uvarum CBS 121591</name>
    <dbReference type="NCBI Taxonomy" id="1448315"/>
    <lineage>
        <taxon>Eukaryota</taxon>
        <taxon>Fungi</taxon>
        <taxon>Dikarya</taxon>
        <taxon>Ascomycota</taxon>
        <taxon>Pezizomycotina</taxon>
        <taxon>Eurotiomycetes</taxon>
        <taxon>Eurotiomycetidae</taxon>
        <taxon>Eurotiales</taxon>
        <taxon>Aspergillaceae</taxon>
        <taxon>Aspergillus</taxon>
        <taxon>Aspergillus subgen. Circumdati</taxon>
    </lineage>
</organism>
<sequence length="290" mass="32886">MFGPPSTELPKPSSPYTPGWRFQAQSHAPLAPTPVVRECCISSKNEQEEKEQLSPVERCVKRLPLPGNEGDDTISLEVTGTLKAGDGHNSQVLTVEVLDSTSTSLPRKGTSLVAKISDPLYFEDDEGYLDPFRCIDKYDTHEANAYQALRELQGRGIPIYFGSYTLSLPVDEGRSRAVRMILMEYVSGVTMADAQPGDFSQGDRQTIMKDIVDLESRVYEKNLWLADFALTLNYFLGEYISPLLRWKNPRRKASPFEDWVDWEWVPWLTAEFAHTVTSITPEMRERWADI</sequence>
<dbReference type="Proteomes" id="UP000248340">
    <property type="component" value="Unassembled WGS sequence"/>
</dbReference>
<dbReference type="RefSeq" id="XP_025492040.1">
    <property type="nucleotide sequence ID" value="XM_025631413.1"/>
</dbReference>
<evidence type="ECO:0000313" key="3">
    <source>
        <dbReference type="Proteomes" id="UP000248340"/>
    </source>
</evidence>
<dbReference type="SUPFAM" id="SSF56112">
    <property type="entry name" value="Protein kinase-like (PK-like)"/>
    <property type="match status" value="1"/>
</dbReference>